<organism evidence="12 13">
    <name type="scientific">Ilex paraguariensis</name>
    <name type="common">yerba mate</name>
    <dbReference type="NCBI Taxonomy" id="185542"/>
    <lineage>
        <taxon>Eukaryota</taxon>
        <taxon>Viridiplantae</taxon>
        <taxon>Streptophyta</taxon>
        <taxon>Embryophyta</taxon>
        <taxon>Tracheophyta</taxon>
        <taxon>Spermatophyta</taxon>
        <taxon>Magnoliopsida</taxon>
        <taxon>eudicotyledons</taxon>
        <taxon>Gunneridae</taxon>
        <taxon>Pentapetalae</taxon>
        <taxon>asterids</taxon>
        <taxon>campanulids</taxon>
        <taxon>Aquifoliales</taxon>
        <taxon>Aquifoliaceae</taxon>
        <taxon>Ilex</taxon>
    </lineage>
</organism>
<comment type="subcellular location">
    <subcellularLocation>
        <location evidence="1">Membrane</location>
        <topology evidence="1">Single-pass type I membrane protein</topology>
    </subcellularLocation>
</comment>
<dbReference type="Pfam" id="PF18266">
    <property type="entry name" value="Ncstrn_small"/>
    <property type="match status" value="1"/>
</dbReference>
<feature type="chain" id="PRO_5044816209" description="Nicastrin" evidence="10">
    <location>
        <begin position="22"/>
        <end position="302"/>
    </location>
</feature>
<dbReference type="PANTHER" id="PTHR21092">
    <property type="entry name" value="NICASTRIN"/>
    <property type="match status" value="1"/>
</dbReference>
<keyword evidence="7" id="KW-1133">Transmembrane helix</keyword>
<evidence type="ECO:0000256" key="8">
    <source>
        <dbReference type="ARBA" id="ARBA00023136"/>
    </source>
</evidence>
<feature type="domain" description="Nicastrin small lobe" evidence="11">
    <location>
        <begin position="47"/>
        <end position="204"/>
    </location>
</feature>
<evidence type="ECO:0000256" key="2">
    <source>
        <dbReference type="ARBA" id="ARBA00007717"/>
    </source>
</evidence>
<dbReference type="AlphaFoldDB" id="A0ABC8QZL5"/>
<dbReference type="EMBL" id="CAUOFW020000861">
    <property type="protein sequence ID" value="CAK9138154.1"/>
    <property type="molecule type" value="Genomic_DNA"/>
</dbReference>
<dbReference type="GO" id="GO:0007219">
    <property type="term" value="P:Notch signaling pathway"/>
    <property type="evidence" value="ECO:0007669"/>
    <property type="project" value="UniProtKB-KW"/>
</dbReference>
<accession>A0ABC8QZL5</accession>
<protein>
    <recommendedName>
        <fullName evidence="3">Nicastrin</fullName>
    </recommendedName>
</protein>
<dbReference type="Proteomes" id="UP001642360">
    <property type="component" value="Unassembled WGS sequence"/>
</dbReference>
<reference evidence="12 13" key="1">
    <citation type="submission" date="2024-02" db="EMBL/GenBank/DDBJ databases">
        <authorList>
            <person name="Vignale AGUSTIN F."/>
            <person name="Sosa J E."/>
            <person name="Modenutti C."/>
        </authorList>
    </citation>
    <scope>NUCLEOTIDE SEQUENCE [LARGE SCALE GENOMIC DNA]</scope>
</reference>
<keyword evidence="8" id="KW-0472">Membrane</keyword>
<dbReference type="InterPro" id="IPR041084">
    <property type="entry name" value="Ncstrn_small"/>
</dbReference>
<feature type="signal peptide" evidence="10">
    <location>
        <begin position="1"/>
        <end position="21"/>
    </location>
</feature>
<evidence type="ECO:0000313" key="13">
    <source>
        <dbReference type="Proteomes" id="UP001642360"/>
    </source>
</evidence>
<sequence length="302" mass="33940">MGRKLLYFLLCIIFRLRLSLSDIGQVKQLESVPDLEKLMYMVVDGYPCVRLLSLSGEIGCSNPGRDKVVAPIVRFKNANELARSSAILVSLDEFDSLFLRVSNDSDFARNIAGVLVESGTMSMNQLKGLSPDKKFPQAEFAPYQSNDFEWNPTGSGILWKSYGFPVFLLSQSNTSTLLEVAMKNEKSKKGYTEDVAEFDLVMQTTKAGTHDSKSCLKENTCLPLGGYRLNTLNVSYLVYHLGTGVPHSQITDAFYYLLPQCMSYSLFPFTMLADLWNEIRLWVTVKTICNLSSTSSEENRWC</sequence>
<keyword evidence="13" id="KW-1185">Reference proteome</keyword>
<evidence type="ECO:0000256" key="5">
    <source>
        <dbReference type="ARBA" id="ARBA00022729"/>
    </source>
</evidence>
<evidence type="ECO:0000313" key="12">
    <source>
        <dbReference type="EMBL" id="CAK9138154.1"/>
    </source>
</evidence>
<keyword evidence="4" id="KW-0812">Transmembrane</keyword>
<comment type="similarity">
    <text evidence="2">Belongs to the nicastrin family.</text>
</comment>
<evidence type="ECO:0000256" key="7">
    <source>
        <dbReference type="ARBA" id="ARBA00022989"/>
    </source>
</evidence>
<evidence type="ECO:0000259" key="11">
    <source>
        <dbReference type="Pfam" id="PF18266"/>
    </source>
</evidence>
<dbReference type="InterPro" id="IPR008710">
    <property type="entry name" value="Nicastrin"/>
</dbReference>
<evidence type="ECO:0000256" key="1">
    <source>
        <dbReference type="ARBA" id="ARBA00004479"/>
    </source>
</evidence>
<evidence type="ECO:0000256" key="6">
    <source>
        <dbReference type="ARBA" id="ARBA00022976"/>
    </source>
</evidence>
<gene>
    <name evidence="12" type="ORF">ILEXP_LOCUS5241</name>
</gene>
<name>A0ABC8QZL5_9AQUA</name>
<dbReference type="GO" id="GO:0005886">
    <property type="term" value="C:plasma membrane"/>
    <property type="evidence" value="ECO:0007669"/>
    <property type="project" value="UniProtKB-ARBA"/>
</dbReference>
<evidence type="ECO:0000256" key="9">
    <source>
        <dbReference type="ARBA" id="ARBA00023180"/>
    </source>
</evidence>
<evidence type="ECO:0000256" key="3">
    <source>
        <dbReference type="ARBA" id="ARBA00015303"/>
    </source>
</evidence>
<keyword evidence="6" id="KW-0914">Notch signaling pathway</keyword>
<keyword evidence="5 10" id="KW-0732">Signal</keyword>
<keyword evidence="9" id="KW-0325">Glycoprotein</keyword>
<comment type="caution">
    <text evidence="12">The sequence shown here is derived from an EMBL/GenBank/DDBJ whole genome shotgun (WGS) entry which is preliminary data.</text>
</comment>
<evidence type="ECO:0000256" key="10">
    <source>
        <dbReference type="SAM" id="SignalP"/>
    </source>
</evidence>
<proteinExistence type="inferred from homology"/>
<evidence type="ECO:0000256" key="4">
    <source>
        <dbReference type="ARBA" id="ARBA00022692"/>
    </source>
</evidence>
<dbReference type="PANTHER" id="PTHR21092:SF0">
    <property type="entry name" value="NICASTRIN"/>
    <property type="match status" value="1"/>
</dbReference>